<evidence type="ECO:0000256" key="8">
    <source>
        <dbReference type="SAM" id="MobiDB-lite"/>
    </source>
</evidence>
<feature type="coiled-coil region" evidence="7">
    <location>
        <begin position="163"/>
        <end position="211"/>
    </location>
</feature>
<dbReference type="GO" id="GO:0004857">
    <property type="term" value="F:enzyme inhibitor activity"/>
    <property type="evidence" value="ECO:0007669"/>
    <property type="project" value="InterPro"/>
</dbReference>
<feature type="region of interest" description="Disordered" evidence="8">
    <location>
        <begin position="55"/>
        <end position="81"/>
    </location>
</feature>
<dbReference type="InterPro" id="IPR006943">
    <property type="entry name" value="DUF641_pln"/>
</dbReference>
<evidence type="ECO:0000256" key="2">
    <source>
        <dbReference type="ARBA" id="ARBA00022523"/>
    </source>
</evidence>
<evidence type="ECO:0000256" key="7">
    <source>
        <dbReference type="SAM" id="Coils"/>
    </source>
</evidence>
<gene>
    <name evidence="10" type="ORF">NC653_006502</name>
</gene>
<dbReference type="GO" id="GO:0009959">
    <property type="term" value="P:negative gravitropism"/>
    <property type="evidence" value="ECO:0007669"/>
    <property type="project" value="InterPro"/>
</dbReference>
<dbReference type="InterPro" id="IPR006501">
    <property type="entry name" value="Pectinesterase_inhib_dom"/>
</dbReference>
<evidence type="ECO:0000256" key="3">
    <source>
        <dbReference type="ARBA" id="ARBA00022525"/>
    </source>
</evidence>
<dbReference type="AlphaFoldDB" id="A0AAD6RET7"/>
<dbReference type="Pfam" id="PF24994">
    <property type="entry name" value="GIL1_IRKI_C"/>
    <property type="match status" value="1"/>
</dbReference>
<accession>A0AAD6RET7</accession>
<comment type="similarity">
    <text evidence="6">Belongs to the PMEI family.</text>
</comment>
<evidence type="ECO:0000256" key="4">
    <source>
        <dbReference type="ARBA" id="ARBA00022729"/>
    </source>
</evidence>
<keyword evidence="5" id="KW-1015">Disulfide bond</keyword>
<keyword evidence="2" id="KW-0052">Apoplast</keyword>
<dbReference type="Proteomes" id="UP001164929">
    <property type="component" value="Chromosome 2"/>
</dbReference>
<dbReference type="GO" id="GO:0009639">
    <property type="term" value="P:response to red or far red light"/>
    <property type="evidence" value="ECO:0007669"/>
    <property type="project" value="InterPro"/>
</dbReference>
<evidence type="ECO:0000256" key="5">
    <source>
        <dbReference type="ARBA" id="ARBA00023157"/>
    </source>
</evidence>
<dbReference type="NCBIfam" id="TIGR01614">
    <property type="entry name" value="PME_inhib"/>
    <property type="match status" value="1"/>
</dbReference>
<dbReference type="PANTHER" id="PTHR31161">
    <property type="entry name" value="PROTEIN GRAVITROPIC IN THE LIGHT 1"/>
    <property type="match status" value="1"/>
</dbReference>
<dbReference type="SMART" id="SM00856">
    <property type="entry name" value="PMEI"/>
    <property type="match status" value="1"/>
</dbReference>
<keyword evidence="7" id="KW-0175">Coiled coil</keyword>
<dbReference type="SUPFAM" id="SSF101148">
    <property type="entry name" value="Plant invertase/pectin methylesterase inhibitor"/>
    <property type="match status" value="1"/>
</dbReference>
<dbReference type="InterPro" id="IPR040225">
    <property type="entry name" value="GIL1-like"/>
</dbReference>
<dbReference type="InterPro" id="IPR035513">
    <property type="entry name" value="Invertase/methylesterase_inhib"/>
</dbReference>
<keyword evidence="4" id="KW-0732">Signal</keyword>
<comment type="caution">
    <text evidence="10">The sequence shown here is derived from an EMBL/GenBank/DDBJ whole genome shotgun (WGS) entry which is preliminary data.</text>
</comment>
<evidence type="ECO:0000313" key="10">
    <source>
        <dbReference type="EMBL" id="KAJ7007481.1"/>
    </source>
</evidence>
<feature type="domain" description="Pectinesterase inhibitor" evidence="9">
    <location>
        <begin position="507"/>
        <end position="670"/>
    </location>
</feature>
<name>A0AAD6RET7_9ROSI</name>
<protein>
    <recommendedName>
        <fullName evidence="9">Pectinesterase inhibitor domain-containing protein</fullName>
    </recommendedName>
</protein>
<comment type="subcellular location">
    <subcellularLocation>
        <location evidence="1">Secreted</location>
        <location evidence="1">Extracellular space</location>
        <location evidence="1">Apoplast</location>
    </subcellularLocation>
</comment>
<organism evidence="10 11">
    <name type="scientific">Populus alba x Populus x berolinensis</name>
    <dbReference type="NCBI Taxonomy" id="444605"/>
    <lineage>
        <taxon>Eukaryota</taxon>
        <taxon>Viridiplantae</taxon>
        <taxon>Streptophyta</taxon>
        <taxon>Embryophyta</taxon>
        <taxon>Tracheophyta</taxon>
        <taxon>Spermatophyta</taxon>
        <taxon>Magnoliopsida</taxon>
        <taxon>eudicotyledons</taxon>
        <taxon>Gunneridae</taxon>
        <taxon>Pentapetalae</taxon>
        <taxon>rosids</taxon>
        <taxon>fabids</taxon>
        <taxon>Malpighiales</taxon>
        <taxon>Salicaceae</taxon>
        <taxon>Saliceae</taxon>
        <taxon>Populus</taxon>
    </lineage>
</organism>
<dbReference type="Pfam" id="PF04043">
    <property type="entry name" value="PMEI"/>
    <property type="match status" value="1"/>
</dbReference>
<evidence type="ECO:0000256" key="6">
    <source>
        <dbReference type="ARBA" id="ARBA00038471"/>
    </source>
</evidence>
<sequence length="680" mass="76071">MGTEFGIFCALLLGLTGIMLAGCILRVPSDLYRLCHTVVFSEGIQLDCPSFENMLPTGLKDNQPRESNSQKVHPQPMEDSANQNPEALEALISKIFTNISSLKSAYIQLQSAHTPYDPDKIQAADKDVISELKNLSELKHFYRENNPKPICVSPQDSRLAAEIQEQQSLLKTYEVMVKKFQSEIQNKDSEILQLQQMIEEANQKRAKLEKNLKLRGLSTKESEGSGDESGFYSVDLTPDLFISVVETAFKAIHDFSKPLINMMKAAGWDLDAAANSIESNVVYAKRAHKKYAFESHICQRIGFQHENFSIKVDSGAVSKETFFHQFLSMREMDPLDMLGQNPDSAFGKFCRSKYLVVVHPKMEASFFGNLDQRNYINGGGHPRTPFYQVFLKLAKLAYSFDPNVKVFQVKRGNEFSEVYMESVVKNLILDENDPKPRVGLMVMPGFWIGGSVIQSRVYLSGVKIRDTLDNAASTRMNRLGLSIPLLLLSILCISGTVEPARFARHSRPRAYIETACTKTLYPSLCTQYLSVFANSTIQTPQQLAQAALSVSLYKALQTRRFMLKVVKELKAMKSKDYQAVKDCLDQIGDSVDQLSQSVSRELHHLEHPGAAGGGDVFWHASNFETWVSSAMTDASTCVDELPGKDMNKLKAVIKAKVLNVAQTASNALALFHRYASKHKP</sequence>
<dbReference type="EMBL" id="JAQIZT010000002">
    <property type="protein sequence ID" value="KAJ7007481.1"/>
    <property type="molecule type" value="Genomic_DNA"/>
</dbReference>
<dbReference type="Pfam" id="PF04859">
    <property type="entry name" value="DUF641"/>
    <property type="match status" value="1"/>
</dbReference>
<evidence type="ECO:0000256" key="1">
    <source>
        <dbReference type="ARBA" id="ARBA00004271"/>
    </source>
</evidence>
<dbReference type="CDD" id="cd15798">
    <property type="entry name" value="PMEI-like_3"/>
    <property type="match status" value="1"/>
</dbReference>
<dbReference type="GO" id="GO:0048046">
    <property type="term" value="C:apoplast"/>
    <property type="evidence" value="ECO:0007669"/>
    <property type="project" value="UniProtKB-SubCell"/>
</dbReference>
<dbReference type="FunFam" id="1.20.140.40:FF:000006">
    <property type="entry name" value="Pectinesterase inhibitor 3"/>
    <property type="match status" value="1"/>
</dbReference>
<reference evidence="10" key="1">
    <citation type="journal article" date="2023" name="Mol. Ecol. Resour.">
        <title>Chromosome-level genome assembly of a triploid poplar Populus alba 'Berolinensis'.</title>
        <authorList>
            <person name="Chen S."/>
            <person name="Yu Y."/>
            <person name="Wang X."/>
            <person name="Wang S."/>
            <person name="Zhang T."/>
            <person name="Zhou Y."/>
            <person name="He R."/>
            <person name="Meng N."/>
            <person name="Wang Y."/>
            <person name="Liu W."/>
            <person name="Liu Z."/>
            <person name="Liu J."/>
            <person name="Guo Q."/>
            <person name="Huang H."/>
            <person name="Sederoff R.R."/>
            <person name="Wang G."/>
            <person name="Qu G."/>
            <person name="Chen S."/>
        </authorList>
    </citation>
    <scope>NUCLEOTIDE SEQUENCE</scope>
    <source>
        <strain evidence="10">SC-2020</strain>
    </source>
</reference>
<evidence type="ECO:0000313" key="11">
    <source>
        <dbReference type="Proteomes" id="UP001164929"/>
    </source>
</evidence>
<evidence type="ECO:0000259" key="9">
    <source>
        <dbReference type="SMART" id="SM00856"/>
    </source>
</evidence>
<dbReference type="Gene3D" id="1.20.140.40">
    <property type="entry name" value="Invertase/pectin methylesterase inhibitor family protein"/>
    <property type="match status" value="1"/>
</dbReference>
<keyword evidence="3" id="KW-0964">Secreted</keyword>
<keyword evidence="11" id="KW-1185">Reference proteome</keyword>
<proteinExistence type="inferred from homology"/>
<dbReference type="InterPro" id="IPR056813">
    <property type="entry name" value="GIL1_IRKI_C"/>
</dbReference>